<dbReference type="PANTHER" id="PTHR10133">
    <property type="entry name" value="DNA POLYMERASE I"/>
    <property type="match status" value="1"/>
</dbReference>
<organism evidence="20 21">
    <name type="scientific">Microvenator marinus</name>
    <dbReference type="NCBI Taxonomy" id="2600177"/>
    <lineage>
        <taxon>Bacteria</taxon>
        <taxon>Deltaproteobacteria</taxon>
        <taxon>Bradymonadales</taxon>
        <taxon>Microvenatoraceae</taxon>
        <taxon>Microvenator</taxon>
    </lineage>
</organism>
<feature type="domain" description="DNA-directed DNA polymerase family A palm" evidence="19">
    <location>
        <begin position="711"/>
        <end position="916"/>
    </location>
</feature>
<dbReference type="FunFam" id="1.10.150.20:FF:000002">
    <property type="entry name" value="DNA polymerase I"/>
    <property type="match status" value="1"/>
</dbReference>
<evidence type="ECO:0000256" key="4">
    <source>
        <dbReference type="ARBA" id="ARBA00022679"/>
    </source>
</evidence>
<dbReference type="FunFam" id="1.20.1060.10:FF:000001">
    <property type="entry name" value="DNA polymerase I"/>
    <property type="match status" value="1"/>
</dbReference>
<dbReference type="SMART" id="SM00279">
    <property type="entry name" value="HhH2"/>
    <property type="match status" value="1"/>
</dbReference>
<evidence type="ECO:0000313" key="21">
    <source>
        <dbReference type="Proteomes" id="UP000321595"/>
    </source>
</evidence>
<dbReference type="EC" id="2.7.7.7" evidence="2 15"/>
<evidence type="ECO:0000256" key="13">
    <source>
        <dbReference type="ARBA" id="ARBA00023204"/>
    </source>
</evidence>
<keyword evidence="4 16" id="KW-0808">Transferase</keyword>
<dbReference type="GO" id="GO:0008408">
    <property type="term" value="F:3'-5' exonuclease activity"/>
    <property type="evidence" value="ECO:0007669"/>
    <property type="project" value="UniProtKB-UniRule"/>
</dbReference>
<dbReference type="SMART" id="SM00482">
    <property type="entry name" value="POLAc"/>
    <property type="match status" value="1"/>
</dbReference>
<dbReference type="NCBIfam" id="TIGR00593">
    <property type="entry name" value="pola"/>
    <property type="match status" value="1"/>
</dbReference>
<dbReference type="InterPro" id="IPR020045">
    <property type="entry name" value="DNA_polI_H3TH"/>
</dbReference>
<keyword evidence="21" id="KW-1185">Reference proteome</keyword>
<dbReference type="GO" id="GO:0003887">
    <property type="term" value="F:DNA-directed DNA polymerase activity"/>
    <property type="evidence" value="ECO:0007669"/>
    <property type="project" value="UniProtKB-UniRule"/>
</dbReference>
<dbReference type="CDD" id="cd09859">
    <property type="entry name" value="PIN_53EXO"/>
    <property type="match status" value="1"/>
</dbReference>
<dbReference type="InterPro" id="IPR036279">
    <property type="entry name" value="5-3_exonuclease_C_sf"/>
</dbReference>
<evidence type="ECO:0000256" key="15">
    <source>
        <dbReference type="NCBIfam" id="TIGR00593"/>
    </source>
</evidence>
<dbReference type="Gene3D" id="3.30.420.10">
    <property type="entry name" value="Ribonuclease H-like superfamily/Ribonuclease H"/>
    <property type="match status" value="1"/>
</dbReference>
<keyword evidence="13 16" id="KW-0234">DNA repair</keyword>
<evidence type="ECO:0000259" key="18">
    <source>
        <dbReference type="SMART" id="SM00475"/>
    </source>
</evidence>
<accession>A0A5B8XW42</accession>
<gene>
    <name evidence="16 20" type="primary">polA</name>
    <name evidence="20" type="ORF">FRD01_10680</name>
</gene>
<dbReference type="SUPFAM" id="SSF56672">
    <property type="entry name" value="DNA/RNA polymerases"/>
    <property type="match status" value="1"/>
</dbReference>
<dbReference type="InterPro" id="IPR012337">
    <property type="entry name" value="RNaseH-like_sf"/>
</dbReference>
<keyword evidence="7" id="KW-0540">Nuclease</keyword>
<evidence type="ECO:0000259" key="19">
    <source>
        <dbReference type="SMART" id="SM00482"/>
    </source>
</evidence>
<dbReference type="Proteomes" id="UP000321595">
    <property type="component" value="Chromosome"/>
</dbReference>
<keyword evidence="6 16" id="KW-0235">DNA replication</keyword>
<dbReference type="InterPro" id="IPR036397">
    <property type="entry name" value="RNaseH_sf"/>
</dbReference>
<feature type="domain" description="3'-5' exonuclease" evidence="17">
    <location>
        <begin position="320"/>
        <end position="544"/>
    </location>
</feature>
<evidence type="ECO:0000256" key="7">
    <source>
        <dbReference type="ARBA" id="ARBA00022722"/>
    </source>
</evidence>
<dbReference type="GO" id="GO:0008409">
    <property type="term" value="F:5'-3' exonuclease activity"/>
    <property type="evidence" value="ECO:0007669"/>
    <property type="project" value="UniProtKB-UniRule"/>
</dbReference>
<dbReference type="Pfam" id="PF01612">
    <property type="entry name" value="DNA_pol_A_exo1"/>
    <property type="match status" value="2"/>
</dbReference>
<dbReference type="FunFam" id="1.10.150.20:FF:000003">
    <property type="entry name" value="DNA polymerase I"/>
    <property type="match status" value="1"/>
</dbReference>
<evidence type="ECO:0000313" key="20">
    <source>
        <dbReference type="EMBL" id="QED27689.1"/>
    </source>
</evidence>
<dbReference type="Pfam" id="PF02739">
    <property type="entry name" value="5_3_exonuc_N"/>
    <property type="match status" value="1"/>
</dbReference>
<keyword evidence="11 16" id="KW-0239">DNA-directed DNA polymerase</keyword>
<dbReference type="CDD" id="cd09898">
    <property type="entry name" value="H3TH_53EXO"/>
    <property type="match status" value="1"/>
</dbReference>
<dbReference type="InterPro" id="IPR019760">
    <property type="entry name" value="DNA-dir_DNA_pol_A_CS"/>
</dbReference>
<dbReference type="EMBL" id="CP042467">
    <property type="protein sequence ID" value="QED27689.1"/>
    <property type="molecule type" value="Genomic_DNA"/>
</dbReference>
<dbReference type="CDD" id="cd06139">
    <property type="entry name" value="DNA_polA_I_Ecoli_like_exo"/>
    <property type="match status" value="1"/>
</dbReference>
<reference evidence="20 21" key="1">
    <citation type="submission" date="2019-08" db="EMBL/GenBank/DDBJ databases">
        <authorList>
            <person name="Liang Q."/>
        </authorList>
    </citation>
    <scope>NUCLEOTIDE SEQUENCE [LARGE SCALE GENOMIC DNA]</scope>
    <source>
        <strain evidence="20 21">V1718</strain>
    </source>
</reference>
<evidence type="ECO:0000256" key="6">
    <source>
        <dbReference type="ARBA" id="ARBA00022705"/>
    </source>
</evidence>
<dbReference type="PRINTS" id="PR00868">
    <property type="entry name" value="DNAPOLI"/>
</dbReference>
<dbReference type="Gene3D" id="3.40.50.1010">
    <property type="entry name" value="5'-nuclease"/>
    <property type="match status" value="1"/>
</dbReference>
<dbReference type="OrthoDB" id="9806424at2"/>
<name>A0A5B8XW42_9DELT</name>
<dbReference type="InterPro" id="IPR002562">
    <property type="entry name" value="3'-5'_exonuclease_dom"/>
</dbReference>
<dbReference type="GO" id="GO:0006261">
    <property type="term" value="P:DNA-templated DNA replication"/>
    <property type="evidence" value="ECO:0007669"/>
    <property type="project" value="UniProtKB-UniRule"/>
</dbReference>
<keyword evidence="8 16" id="KW-0227">DNA damage</keyword>
<dbReference type="PANTHER" id="PTHR10133:SF27">
    <property type="entry name" value="DNA POLYMERASE NU"/>
    <property type="match status" value="1"/>
</dbReference>
<dbReference type="AlphaFoldDB" id="A0A5B8XW42"/>
<comment type="catalytic activity">
    <reaction evidence="14 16">
        <text>DNA(n) + a 2'-deoxyribonucleoside 5'-triphosphate = DNA(n+1) + diphosphate</text>
        <dbReference type="Rhea" id="RHEA:22508"/>
        <dbReference type="Rhea" id="RHEA-COMP:17339"/>
        <dbReference type="Rhea" id="RHEA-COMP:17340"/>
        <dbReference type="ChEBI" id="CHEBI:33019"/>
        <dbReference type="ChEBI" id="CHEBI:61560"/>
        <dbReference type="ChEBI" id="CHEBI:173112"/>
        <dbReference type="EC" id="2.7.7.7"/>
    </reaction>
</comment>
<sequence length="952" mass="106034">MTLNPTLYIVDGSAYIYRAFFAIRNLSNSKGFPTNALFGFMQMLRKLLEQEDPDFLAMTFDPFGHDVPSFRFEMYPEYKANRDAMPDDLRVQLPFFQQLVEAMNIPVLVVPGIEADDLIATLTHKALDQDLHVCICSADKDLMQLLGDERVRMIDTMRDKVFKEEDVIARFGVPPHQVKYVMALSGDTSDNIPGVPGIGEKTGGQLIQEFGDLENLLANIDKVSGKKRKENLTEFADQARLSLDLVTLKEDCPVDLDLDALRLSAPDIDTLTELMTELEMRTPLRDMTTWAKKKGFLEGKSPAPIMPKPERTDKKAKKNYRTITTEKELDSVIVEILEAGRVSFDLETTSIDPLDAEIVGFALAWEPHQGVYIPTAHRYLGAPDQLSTGFVIEKLRPILEDEDFPKIAQNYKYEWMVLAQGKWASPKSGAAKKPPESDQGLLFGTAQPDLGKPDFGSTPVILKGVQWDTMLMSYLIDPGKLSHGLDAIAKDYLSHENITFKDVAGSGKNQLSFEMVDIESATKYAAEDADITLLACDKMAPVIDEAGLRQIHDEMEIPLSVVLAKMEAKGISVDTGMLKELGKEFEGYLNNLQESIDEAAGQPLNANSPTQLREILFGKLGLPIKKRTQSGPSTDQSVLEQLAELHPLPSLILEYRSFSKLKGTYIDALPLLIREDTGRIHTDFNQAVTATGRLSSSNPNLQNIPVRSDYGREIRRAFIPARGKKLICADYSQIELRIMAHMSGDSALLEAYRRGDDIHSATAAGIFGVELSEVTSDQRRAAKTINFGVMYGMGANRLARDLKIPRKEAKTYIDQYFARFSGVKAFFERLQDHARDIGYAETMFGRRRILSAIEGFGAQRAFAERVAVNMPIQGSAADIIKKAMLNIQDRIEAEGLPLSMLLQVHDELVFEVDEAHVESAASLIRHEMEGVVELDVPLTVELGIGDNWMDAK</sequence>
<dbReference type="InterPro" id="IPR008918">
    <property type="entry name" value="HhH2"/>
</dbReference>
<evidence type="ECO:0000256" key="5">
    <source>
        <dbReference type="ARBA" id="ARBA00022695"/>
    </source>
</evidence>
<evidence type="ECO:0000256" key="12">
    <source>
        <dbReference type="ARBA" id="ARBA00023125"/>
    </source>
</evidence>
<dbReference type="GO" id="GO:0006302">
    <property type="term" value="P:double-strand break repair"/>
    <property type="evidence" value="ECO:0007669"/>
    <property type="project" value="TreeGrafter"/>
</dbReference>
<dbReference type="SMART" id="SM00474">
    <property type="entry name" value="35EXOc"/>
    <property type="match status" value="1"/>
</dbReference>
<dbReference type="InterPro" id="IPR043502">
    <property type="entry name" value="DNA/RNA_pol_sf"/>
</dbReference>
<evidence type="ECO:0000256" key="16">
    <source>
        <dbReference type="RuleBase" id="RU004460"/>
    </source>
</evidence>
<dbReference type="Gene3D" id="3.30.70.370">
    <property type="match status" value="1"/>
</dbReference>
<dbReference type="SUPFAM" id="SSF88723">
    <property type="entry name" value="PIN domain-like"/>
    <property type="match status" value="1"/>
</dbReference>
<dbReference type="SMART" id="SM00475">
    <property type="entry name" value="53EXOc"/>
    <property type="match status" value="1"/>
</dbReference>
<dbReference type="InterPro" id="IPR020046">
    <property type="entry name" value="5-3_exonucl_a-hlix_arch_N"/>
</dbReference>
<dbReference type="Gene3D" id="1.10.150.20">
    <property type="entry name" value="5' to 3' exonuclease, C-terminal subdomain"/>
    <property type="match status" value="2"/>
</dbReference>
<dbReference type="Pfam" id="PF00476">
    <property type="entry name" value="DNA_pol_A"/>
    <property type="match status" value="1"/>
</dbReference>
<evidence type="ECO:0000256" key="10">
    <source>
        <dbReference type="ARBA" id="ARBA00022839"/>
    </source>
</evidence>
<evidence type="ECO:0000256" key="3">
    <source>
        <dbReference type="ARBA" id="ARBA00020311"/>
    </source>
</evidence>
<evidence type="ECO:0000256" key="14">
    <source>
        <dbReference type="ARBA" id="ARBA00049244"/>
    </source>
</evidence>
<dbReference type="InterPro" id="IPR002421">
    <property type="entry name" value="5-3_exonuclease"/>
</dbReference>
<evidence type="ECO:0000256" key="11">
    <source>
        <dbReference type="ARBA" id="ARBA00022932"/>
    </source>
</evidence>
<dbReference type="SUPFAM" id="SSF47807">
    <property type="entry name" value="5' to 3' exonuclease, C-terminal subdomain"/>
    <property type="match status" value="1"/>
</dbReference>
<keyword evidence="5 16" id="KW-0548">Nucleotidyltransferase</keyword>
<evidence type="ECO:0000256" key="9">
    <source>
        <dbReference type="ARBA" id="ARBA00022801"/>
    </source>
</evidence>
<evidence type="ECO:0000256" key="8">
    <source>
        <dbReference type="ARBA" id="ARBA00022763"/>
    </source>
</evidence>
<dbReference type="InterPro" id="IPR029060">
    <property type="entry name" value="PIN-like_dom_sf"/>
</dbReference>
<protein>
    <recommendedName>
        <fullName evidence="3 15">DNA polymerase I</fullName>
        <ecNumber evidence="2 15">2.7.7.7</ecNumber>
    </recommendedName>
</protein>
<proteinExistence type="inferred from homology"/>
<dbReference type="Gene3D" id="1.20.1060.10">
    <property type="entry name" value="Taq DNA Polymerase, Chain T, domain 4"/>
    <property type="match status" value="1"/>
</dbReference>
<dbReference type="InterPro" id="IPR002298">
    <property type="entry name" value="DNA_polymerase_A"/>
</dbReference>
<evidence type="ECO:0000259" key="17">
    <source>
        <dbReference type="SMART" id="SM00474"/>
    </source>
</evidence>
<dbReference type="SUPFAM" id="SSF53098">
    <property type="entry name" value="Ribonuclease H-like"/>
    <property type="match status" value="1"/>
</dbReference>
<dbReference type="InterPro" id="IPR018320">
    <property type="entry name" value="DNA_polymerase_1"/>
</dbReference>
<evidence type="ECO:0000256" key="2">
    <source>
        <dbReference type="ARBA" id="ARBA00012417"/>
    </source>
</evidence>
<keyword evidence="9 16" id="KW-0378">Hydrolase</keyword>
<comment type="similarity">
    <text evidence="1 16">Belongs to the DNA polymerase type-A family.</text>
</comment>
<evidence type="ECO:0000256" key="1">
    <source>
        <dbReference type="ARBA" id="ARBA00007705"/>
    </source>
</evidence>
<dbReference type="InterPro" id="IPR001098">
    <property type="entry name" value="DNA-dir_DNA_pol_A_palm_dom"/>
</dbReference>
<dbReference type="Pfam" id="PF01367">
    <property type="entry name" value="5_3_exonuc"/>
    <property type="match status" value="1"/>
</dbReference>
<comment type="function">
    <text evidence="16">In addition to polymerase activity, this DNA polymerase exhibits 3'-5' and 5'-3' exonuclease activity.</text>
</comment>
<dbReference type="GO" id="GO:0003677">
    <property type="term" value="F:DNA binding"/>
    <property type="evidence" value="ECO:0007669"/>
    <property type="project" value="UniProtKB-UniRule"/>
</dbReference>
<keyword evidence="10 16" id="KW-0269">Exonuclease</keyword>
<feature type="domain" description="5'-3' exonuclease" evidence="18">
    <location>
        <begin position="4"/>
        <end position="264"/>
    </location>
</feature>
<dbReference type="KEGG" id="bbae:FRD01_10680"/>
<keyword evidence="12 16" id="KW-0238">DNA-binding</keyword>
<dbReference type="PROSITE" id="PS00447">
    <property type="entry name" value="DNA_POLYMERASE_A"/>
    <property type="match status" value="1"/>
</dbReference>
<dbReference type="CDD" id="cd08637">
    <property type="entry name" value="DNA_pol_A_pol_I_C"/>
    <property type="match status" value="1"/>
</dbReference>
<dbReference type="RefSeq" id="WP_146959448.1">
    <property type="nucleotide sequence ID" value="NZ_CP042467.1"/>
</dbReference>